<gene>
    <name evidence="8" type="primary">cmk</name>
    <name evidence="10" type="ORF">DKG74_16915</name>
</gene>
<proteinExistence type="inferred from homology"/>
<evidence type="ECO:0000313" key="10">
    <source>
        <dbReference type="EMBL" id="PWR19472.1"/>
    </source>
</evidence>
<dbReference type="GO" id="GO:0005524">
    <property type="term" value="F:ATP binding"/>
    <property type="evidence" value="ECO:0007669"/>
    <property type="project" value="UniProtKB-UniRule"/>
</dbReference>
<keyword evidence="8" id="KW-0963">Cytoplasm</keyword>
<sequence>MTGVPFIVAIDGPAAAGKGTLARRLADAFGFAYLDTGALYRGVALSLIRAGNTDPTESEATKAALRLDLALLKHPDLRLEATGGMASRVAAMPAVRAALDALQRRFAEIPPNGAAGAVIDGRDIGTVICPKAQVKLFLTASVAARAARRVKELQDKGLAADLGAITAEIEARDARDAGRATAPLKAADDAHLLDTSDLGIEEVFATAKSMIEKARQTRT</sequence>
<keyword evidence="2 8" id="KW-0808">Transferase</keyword>
<comment type="catalytic activity">
    <reaction evidence="6 8">
        <text>dCMP + ATP = dCDP + ADP</text>
        <dbReference type="Rhea" id="RHEA:25094"/>
        <dbReference type="ChEBI" id="CHEBI:30616"/>
        <dbReference type="ChEBI" id="CHEBI:57566"/>
        <dbReference type="ChEBI" id="CHEBI:58593"/>
        <dbReference type="ChEBI" id="CHEBI:456216"/>
        <dbReference type="EC" id="2.7.4.25"/>
    </reaction>
</comment>
<evidence type="ECO:0000256" key="8">
    <source>
        <dbReference type="HAMAP-Rule" id="MF_00238"/>
    </source>
</evidence>
<dbReference type="EC" id="2.7.4.25" evidence="8"/>
<dbReference type="CDD" id="cd02020">
    <property type="entry name" value="CMPK"/>
    <property type="match status" value="1"/>
</dbReference>
<keyword evidence="4 8" id="KW-0418">Kinase</keyword>
<comment type="catalytic activity">
    <reaction evidence="7 8">
        <text>CMP + ATP = CDP + ADP</text>
        <dbReference type="Rhea" id="RHEA:11600"/>
        <dbReference type="ChEBI" id="CHEBI:30616"/>
        <dbReference type="ChEBI" id="CHEBI:58069"/>
        <dbReference type="ChEBI" id="CHEBI:60377"/>
        <dbReference type="ChEBI" id="CHEBI:456216"/>
        <dbReference type="EC" id="2.7.4.25"/>
    </reaction>
</comment>
<evidence type="ECO:0000259" key="9">
    <source>
        <dbReference type="Pfam" id="PF02224"/>
    </source>
</evidence>
<comment type="similarity">
    <text evidence="1 8">Belongs to the cytidylate kinase family. Type 1 subfamily.</text>
</comment>
<reference evidence="10 11" key="1">
    <citation type="submission" date="2018-05" db="EMBL/GenBank/DDBJ databases">
        <title>Zavarzinia sp. HR-AS.</title>
        <authorList>
            <person name="Lee Y."/>
            <person name="Jeon C.O."/>
        </authorList>
    </citation>
    <scope>NUCLEOTIDE SEQUENCE [LARGE SCALE GENOMIC DNA]</scope>
    <source>
        <strain evidence="10 11">HR-AS</strain>
    </source>
</reference>
<evidence type="ECO:0000256" key="3">
    <source>
        <dbReference type="ARBA" id="ARBA00022741"/>
    </source>
</evidence>
<evidence type="ECO:0000313" key="11">
    <source>
        <dbReference type="Proteomes" id="UP000245461"/>
    </source>
</evidence>
<dbReference type="GO" id="GO:0005737">
    <property type="term" value="C:cytoplasm"/>
    <property type="evidence" value="ECO:0007669"/>
    <property type="project" value="UniProtKB-SubCell"/>
</dbReference>
<keyword evidence="11" id="KW-1185">Reference proteome</keyword>
<dbReference type="EMBL" id="QGLE01000011">
    <property type="protein sequence ID" value="PWR19472.1"/>
    <property type="molecule type" value="Genomic_DNA"/>
</dbReference>
<evidence type="ECO:0000256" key="2">
    <source>
        <dbReference type="ARBA" id="ARBA00022679"/>
    </source>
</evidence>
<dbReference type="Pfam" id="PF02224">
    <property type="entry name" value="Cytidylate_kin"/>
    <property type="match status" value="1"/>
</dbReference>
<dbReference type="AlphaFoldDB" id="A0A317DYC0"/>
<dbReference type="Gene3D" id="3.40.50.300">
    <property type="entry name" value="P-loop containing nucleotide triphosphate hydrolases"/>
    <property type="match status" value="1"/>
</dbReference>
<dbReference type="InterPro" id="IPR011994">
    <property type="entry name" value="Cytidylate_kinase_dom"/>
</dbReference>
<dbReference type="OrthoDB" id="9807434at2"/>
<dbReference type="GO" id="GO:0036431">
    <property type="term" value="F:dCMP kinase activity"/>
    <property type="evidence" value="ECO:0007669"/>
    <property type="project" value="InterPro"/>
</dbReference>
<dbReference type="NCBIfam" id="TIGR00017">
    <property type="entry name" value="cmk"/>
    <property type="match status" value="1"/>
</dbReference>
<name>A0A317DYC0_9PROT</name>
<evidence type="ECO:0000256" key="7">
    <source>
        <dbReference type="ARBA" id="ARBA00048478"/>
    </source>
</evidence>
<evidence type="ECO:0000256" key="4">
    <source>
        <dbReference type="ARBA" id="ARBA00022777"/>
    </source>
</evidence>
<dbReference type="InterPro" id="IPR003136">
    <property type="entry name" value="Cytidylate_kin"/>
</dbReference>
<keyword evidence="5 8" id="KW-0067">ATP-binding</keyword>
<dbReference type="SUPFAM" id="SSF52540">
    <property type="entry name" value="P-loop containing nucleoside triphosphate hydrolases"/>
    <property type="match status" value="1"/>
</dbReference>
<dbReference type="GO" id="GO:0006220">
    <property type="term" value="P:pyrimidine nucleotide metabolic process"/>
    <property type="evidence" value="ECO:0007669"/>
    <property type="project" value="UniProtKB-UniRule"/>
</dbReference>
<evidence type="ECO:0000256" key="6">
    <source>
        <dbReference type="ARBA" id="ARBA00047615"/>
    </source>
</evidence>
<dbReference type="GO" id="GO:0036430">
    <property type="term" value="F:CMP kinase activity"/>
    <property type="evidence" value="ECO:0007669"/>
    <property type="project" value="RHEA"/>
</dbReference>
<dbReference type="Proteomes" id="UP000245461">
    <property type="component" value="Unassembled WGS sequence"/>
</dbReference>
<dbReference type="RefSeq" id="WP_109907354.1">
    <property type="nucleotide sequence ID" value="NZ_QGLE01000011.1"/>
</dbReference>
<accession>A0A317DYC0</accession>
<evidence type="ECO:0000256" key="5">
    <source>
        <dbReference type="ARBA" id="ARBA00022840"/>
    </source>
</evidence>
<protein>
    <recommendedName>
        <fullName evidence="8">Cytidylate kinase</fullName>
        <shortName evidence="8">CK</shortName>
        <ecNumber evidence="8">2.7.4.25</ecNumber>
    </recommendedName>
    <alternativeName>
        <fullName evidence="8">Cytidine monophosphate kinase</fullName>
        <shortName evidence="8">CMP kinase</shortName>
    </alternativeName>
</protein>
<comment type="caution">
    <text evidence="10">The sequence shown here is derived from an EMBL/GenBank/DDBJ whole genome shotgun (WGS) entry which is preliminary data.</text>
</comment>
<keyword evidence="3 8" id="KW-0547">Nucleotide-binding</keyword>
<comment type="subcellular location">
    <subcellularLocation>
        <location evidence="8">Cytoplasm</location>
    </subcellularLocation>
</comment>
<dbReference type="InterPro" id="IPR027417">
    <property type="entry name" value="P-loop_NTPase"/>
</dbReference>
<evidence type="ECO:0000256" key="1">
    <source>
        <dbReference type="ARBA" id="ARBA00009427"/>
    </source>
</evidence>
<dbReference type="HAMAP" id="MF_00238">
    <property type="entry name" value="Cytidyl_kinase_type1"/>
    <property type="match status" value="1"/>
</dbReference>
<feature type="domain" description="Cytidylate kinase" evidence="9">
    <location>
        <begin position="8"/>
        <end position="211"/>
    </location>
</feature>
<feature type="binding site" evidence="8">
    <location>
        <begin position="12"/>
        <end position="20"/>
    </location>
    <ligand>
        <name>ATP</name>
        <dbReference type="ChEBI" id="CHEBI:30616"/>
    </ligand>
</feature>
<organism evidence="10 11">
    <name type="scientific">Zavarzinia aquatilis</name>
    <dbReference type="NCBI Taxonomy" id="2211142"/>
    <lineage>
        <taxon>Bacteria</taxon>
        <taxon>Pseudomonadati</taxon>
        <taxon>Pseudomonadota</taxon>
        <taxon>Alphaproteobacteria</taxon>
        <taxon>Rhodospirillales</taxon>
        <taxon>Zavarziniaceae</taxon>
        <taxon>Zavarzinia</taxon>
    </lineage>
</organism>